<dbReference type="EMBL" id="UGPN01000002">
    <property type="protein sequence ID" value="STY64554.1"/>
    <property type="molecule type" value="Genomic_DNA"/>
</dbReference>
<protein>
    <submittedName>
        <fullName evidence="2">Putative glycosyl transferase</fullName>
    </submittedName>
</protein>
<reference evidence="2 3" key="1">
    <citation type="submission" date="2018-06" db="EMBL/GenBank/DDBJ databases">
        <authorList>
            <consortium name="Pathogen Informatics"/>
            <person name="Doyle S."/>
        </authorList>
    </citation>
    <scope>NUCLEOTIDE SEQUENCE [LARGE SCALE GENOMIC DNA]</scope>
    <source>
        <strain evidence="2 3">NCTC10638</strain>
    </source>
</reference>
<evidence type="ECO:0000259" key="1">
    <source>
        <dbReference type="Pfam" id="PF00535"/>
    </source>
</evidence>
<dbReference type="SUPFAM" id="SSF53448">
    <property type="entry name" value="Nucleotide-diphospho-sugar transferases"/>
    <property type="match status" value="1"/>
</dbReference>
<dbReference type="Proteomes" id="UP000254802">
    <property type="component" value="Unassembled WGS sequence"/>
</dbReference>
<keyword evidence="2" id="KW-0808">Transferase</keyword>
<sequence length="44" mass="5036">MFSIIVPSYNRNQEINALLESLKQQTAYNFEVIIVDDCSKNTGQ</sequence>
<dbReference type="Gene3D" id="3.90.550.10">
    <property type="entry name" value="Spore Coat Polysaccharide Biosynthesis Protein SpsA, Chain A"/>
    <property type="match status" value="1"/>
</dbReference>
<proteinExistence type="predicted"/>
<feature type="domain" description="Glycosyltransferase 2-like" evidence="1">
    <location>
        <begin position="3"/>
        <end position="41"/>
    </location>
</feature>
<name>A0A378N7Y0_MANHA</name>
<dbReference type="GO" id="GO:0016740">
    <property type="term" value="F:transferase activity"/>
    <property type="evidence" value="ECO:0007669"/>
    <property type="project" value="UniProtKB-KW"/>
</dbReference>
<organism evidence="2 3">
    <name type="scientific">Mannheimia haemolytica</name>
    <name type="common">Pasteurella haemolytica</name>
    <dbReference type="NCBI Taxonomy" id="75985"/>
    <lineage>
        <taxon>Bacteria</taxon>
        <taxon>Pseudomonadati</taxon>
        <taxon>Pseudomonadota</taxon>
        <taxon>Gammaproteobacteria</taxon>
        <taxon>Pasteurellales</taxon>
        <taxon>Pasteurellaceae</taxon>
        <taxon>Mannheimia</taxon>
    </lineage>
</organism>
<dbReference type="InterPro" id="IPR029044">
    <property type="entry name" value="Nucleotide-diphossugar_trans"/>
</dbReference>
<dbReference type="CDD" id="cd00761">
    <property type="entry name" value="Glyco_tranf_GTA_type"/>
    <property type="match status" value="1"/>
</dbReference>
<gene>
    <name evidence="2" type="ORF">NCTC10638_03736</name>
</gene>
<evidence type="ECO:0000313" key="2">
    <source>
        <dbReference type="EMBL" id="STY64554.1"/>
    </source>
</evidence>
<dbReference type="AlphaFoldDB" id="A0A378N7Y0"/>
<evidence type="ECO:0000313" key="3">
    <source>
        <dbReference type="Proteomes" id="UP000254802"/>
    </source>
</evidence>
<dbReference type="InterPro" id="IPR001173">
    <property type="entry name" value="Glyco_trans_2-like"/>
</dbReference>
<dbReference type="Pfam" id="PF00535">
    <property type="entry name" value="Glycos_transf_2"/>
    <property type="match status" value="1"/>
</dbReference>
<accession>A0A378N7Y0</accession>